<dbReference type="AlphaFoldDB" id="A0A6A6ZZR9"/>
<feature type="transmembrane region" description="Helical" evidence="1">
    <location>
        <begin position="212"/>
        <end position="235"/>
    </location>
</feature>
<evidence type="ECO:0000256" key="1">
    <source>
        <dbReference type="SAM" id="Phobius"/>
    </source>
</evidence>
<dbReference type="EMBL" id="MU006226">
    <property type="protein sequence ID" value="KAF2826158.1"/>
    <property type="molecule type" value="Genomic_DNA"/>
</dbReference>
<sequence>MSPPYMFRVDEIRTDEGAPGTQILSDTWICGGCTTGCEEAFEKGFGDPETQPNYPWLAFSSHRQHVASRKVNIDRHAIEDYGRGTIGASSLDFEGYQSRIGNIRKIGTSVTCFLVSAGAGTWILRDADSHSHRGSASSGSRGHRESIRFLRLFNNLESEPIRTVASSIMFTVAATMLYYNHKGDSHQDTYLLGGITAGVICGLAYERDLQNAMLYVMPWAILLSLLSSIVAHRVWHRDIRRIRLEGSADQWASEEMGTDG</sequence>
<keyword evidence="1" id="KW-1133">Transmembrane helix</keyword>
<keyword evidence="1" id="KW-0472">Membrane</keyword>
<name>A0A6A6ZZR9_9PLEO</name>
<evidence type="ECO:0000313" key="2">
    <source>
        <dbReference type="EMBL" id="KAF2826158.1"/>
    </source>
</evidence>
<dbReference type="OrthoDB" id="3800755at2759"/>
<protein>
    <submittedName>
        <fullName evidence="2">Uncharacterized protein</fullName>
    </submittedName>
</protein>
<keyword evidence="1" id="KW-0812">Transmembrane</keyword>
<keyword evidence="3" id="KW-1185">Reference proteome</keyword>
<dbReference type="Proteomes" id="UP000799424">
    <property type="component" value="Unassembled WGS sequence"/>
</dbReference>
<accession>A0A6A6ZZR9</accession>
<organism evidence="2 3">
    <name type="scientific">Ophiobolus disseminans</name>
    <dbReference type="NCBI Taxonomy" id="1469910"/>
    <lineage>
        <taxon>Eukaryota</taxon>
        <taxon>Fungi</taxon>
        <taxon>Dikarya</taxon>
        <taxon>Ascomycota</taxon>
        <taxon>Pezizomycotina</taxon>
        <taxon>Dothideomycetes</taxon>
        <taxon>Pleosporomycetidae</taxon>
        <taxon>Pleosporales</taxon>
        <taxon>Pleosporineae</taxon>
        <taxon>Phaeosphaeriaceae</taxon>
        <taxon>Ophiobolus</taxon>
    </lineage>
</organism>
<evidence type="ECO:0000313" key="3">
    <source>
        <dbReference type="Proteomes" id="UP000799424"/>
    </source>
</evidence>
<proteinExistence type="predicted"/>
<reference evidence="2" key="1">
    <citation type="journal article" date="2020" name="Stud. Mycol.">
        <title>101 Dothideomycetes genomes: a test case for predicting lifestyles and emergence of pathogens.</title>
        <authorList>
            <person name="Haridas S."/>
            <person name="Albert R."/>
            <person name="Binder M."/>
            <person name="Bloem J."/>
            <person name="Labutti K."/>
            <person name="Salamov A."/>
            <person name="Andreopoulos B."/>
            <person name="Baker S."/>
            <person name="Barry K."/>
            <person name="Bills G."/>
            <person name="Bluhm B."/>
            <person name="Cannon C."/>
            <person name="Castanera R."/>
            <person name="Culley D."/>
            <person name="Daum C."/>
            <person name="Ezra D."/>
            <person name="Gonzalez J."/>
            <person name="Henrissat B."/>
            <person name="Kuo A."/>
            <person name="Liang C."/>
            <person name="Lipzen A."/>
            <person name="Lutzoni F."/>
            <person name="Magnuson J."/>
            <person name="Mondo S."/>
            <person name="Nolan M."/>
            <person name="Ohm R."/>
            <person name="Pangilinan J."/>
            <person name="Park H.-J."/>
            <person name="Ramirez L."/>
            <person name="Alfaro M."/>
            <person name="Sun H."/>
            <person name="Tritt A."/>
            <person name="Yoshinaga Y."/>
            <person name="Zwiers L.-H."/>
            <person name="Turgeon B."/>
            <person name="Goodwin S."/>
            <person name="Spatafora J."/>
            <person name="Crous P."/>
            <person name="Grigoriev I."/>
        </authorList>
    </citation>
    <scope>NUCLEOTIDE SEQUENCE</scope>
    <source>
        <strain evidence="2">CBS 113818</strain>
    </source>
</reference>
<gene>
    <name evidence="2" type="ORF">CC86DRAFT_370243</name>
</gene>